<dbReference type="InterPro" id="IPR024602">
    <property type="entry name" value="COG_su2_N"/>
</dbReference>
<feature type="region of interest" description="Disordered" evidence="10">
    <location>
        <begin position="434"/>
        <end position="469"/>
    </location>
</feature>
<feature type="compositionally biased region" description="Low complexity" evidence="10">
    <location>
        <begin position="448"/>
        <end position="461"/>
    </location>
</feature>
<dbReference type="Pfam" id="PF06148">
    <property type="entry name" value="COG2_N"/>
    <property type="match status" value="1"/>
</dbReference>
<evidence type="ECO:0000259" key="12">
    <source>
        <dbReference type="Pfam" id="PF12022"/>
    </source>
</evidence>
<organism evidence="13 14">
    <name type="scientific">Oncorhynchus kisutch</name>
    <name type="common">Coho salmon</name>
    <name type="synonym">Salmo kisutch</name>
    <dbReference type="NCBI Taxonomy" id="8019"/>
    <lineage>
        <taxon>Eukaryota</taxon>
        <taxon>Metazoa</taxon>
        <taxon>Chordata</taxon>
        <taxon>Craniata</taxon>
        <taxon>Vertebrata</taxon>
        <taxon>Euteleostomi</taxon>
        <taxon>Actinopterygii</taxon>
        <taxon>Neopterygii</taxon>
        <taxon>Teleostei</taxon>
        <taxon>Protacanthopterygii</taxon>
        <taxon>Salmoniformes</taxon>
        <taxon>Salmonidae</taxon>
        <taxon>Salmoninae</taxon>
        <taxon>Oncorhynchus</taxon>
    </lineage>
</organism>
<comment type="similarity">
    <text evidence="2">Belongs to the COG2 family.</text>
</comment>
<evidence type="ECO:0000313" key="13">
    <source>
        <dbReference type="Ensembl" id="ENSOKIP00005109597.1"/>
    </source>
</evidence>
<keyword evidence="5" id="KW-0653">Protein transport</keyword>
<reference evidence="13" key="2">
    <citation type="submission" date="2025-09" db="UniProtKB">
        <authorList>
            <consortium name="Ensembl"/>
        </authorList>
    </citation>
    <scope>IDENTIFICATION</scope>
</reference>
<reference evidence="13" key="1">
    <citation type="submission" date="2025-08" db="UniProtKB">
        <authorList>
            <consortium name="Ensembl"/>
        </authorList>
    </citation>
    <scope>IDENTIFICATION</scope>
</reference>
<accession>A0A8C7L008</accession>
<feature type="compositionally biased region" description="Low complexity" evidence="10">
    <location>
        <begin position="623"/>
        <end position="636"/>
    </location>
</feature>
<dbReference type="PANTHER" id="PTHR12961:SF0">
    <property type="entry name" value="CONSERVED OLIGOMERIC GOLGI COMPLEX SUBUNIT 2"/>
    <property type="match status" value="1"/>
</dbReference>
<keyword evidence="7" id="KW-0472">Membrane</keyword>
<evidence type="ECO:0000259" key="11">
    <source>
        <dbReference type="Pfam" id="PF06148"/>
    </source>
</evidence>
<evidence type="ECO:0000256" key="8">
    <source>
        <dbReference type="ARBA" id="ARBA00031344"/>
    </source>
</evidence>
<protein>
    <recommendedName>
        <fullName evidence="3">Conserved oligomeric Golgi complex subunit 2</fullName>
    </recommendedName>
    <alternativeName>
        <fullName evidence="8">Component of oligomeric Golgi complex 2</fullName>
    </alternativeName>
</protein>
<evidence type="ECO:0000256" key="10">
    <source>
        <dbReference type="SAM" id="MobiDB-lite"/>
    </source>
</evidence>
<gene>
    <name evidence="13" type="primary">COG2</name>
    <name evidence="13" type="synonym">LOC109900092</name>
</gene>
<dbReference type="GO" id="GO:0015031">
    <property type="term" value="P:protein transport"/>
    <property type="evidence" value="ECO:0007669"/>
    <property type="project" value="UniProtKB-KW"/>
</dbReference>
<evidence type="ECO:0000256" key="6">
    <source>
        <dbReference type="ARBA" id="ARBA00023034"/>
    </source>
</evidence>
<sequence length="668" mass="75747">MNLPKRPDSLCFDKDVFMKDDFDVDQFVADCRKHVQLEEMREDLEMYYKQLKTAMVELINKDYADFVNLSTNLVGMDKALNQLSVPLGQLREEVLNLRTSVSEVVQAIDNQLSKQDDLQNKKINVMKLIQVVRSVEKIEKILHSQNSKDWTSLEMSSPLLAGQILERIATEFNQLQFHAVQSKGMPLLDKVRPRISGITSTLQQSLEGLLIQGLQTSNVDIVRHCLRTYATIDKTRDAEALVGQVLVKPYMDMVIVEQFVKSTPNGLQILFTKLLQFVPHHCRLLREVTGMVISSEKADIVPGYDFLVNSVWPEIIKGIEERITSLFNAGNPDTFYDRYTISIDFVRKFERQCGSQASVRRLRAHASYQTVCSCIACSGSSYHLLVSQVLWNSLVRCWAEKVYLSPLVHRFWKLTLQLISRYSKFLTEMLTKSPSTDISKDPVRLLPSSASSTSSRTSQDDGGSESGSPATLSTQQLVFIASDVNQLQDQCPSLPCVLSPEALEDSKDSLSGCIPTLNRKMTQHLTERCFRYLKSASEVPRLYRRTNKELPSRASAYMDNALRPLHQLLSDSKDMVKPSISQEWLRITLNDCTHRYFETISDVLSSVKKMEESLKRLKQARKTVTTNTTGTTGGPTDDSKIRLQLALDVEYLGEQVGFTLLENTNRIL</sequence>
<dbReference type="GO" id="GO:0017119">
    <property type="term" value="C:Golgi transport complex"/>
    <property type="evidence" value="ECO:0007669"/>
    <property type="project" value="TreeGrafter"/>
</dbReference>
<evidence type="ECO:0000256" key="2">
    <source>
        <dbReference type="ARBA" id="ARBA00007603"/>
    </source>
</evidence>
<evidence type="ECO:0000256" key="3">
    <source>
        <dbReference type="ARBA" id="ARBA00020977"/>
    </source>
</evidence>
<evidence type="ECO:0000256" key="7">
    <source>
        <dbReference type="ARBA" id="ARBA00023136"/>
    </source>
</evidence>
<feature type="coiled-coil region" evidence="9">
    <location>
        <begin position="34"/>
        <end position="61"/>
    </location>
</feature>
<keyword evidence="9" id="KW-0175">Coiled coil</keyword>
<evidence type="ECO:0000256" key="4">
    <source>
        <dbReference type="ARBA" id="ARBA00022448"/>
    </source>
</evidence>
<dbReference type="AlphaFoldDB" id="A0A8C7L008"/>
<feature type="domain" description="Conserved oligomeric Golgi complex subunit 2 N-terminal" evidence="11">
    <location>
        <begin position="10"/>
        <end position="83"/>
    </location>
</feature>
<feature type="region of interest" description="Disordered" evidence="10">
    <location>
        <begin position="619"/>
        <end position="639"/>
    </location>
</feature>
<evidence type="ECO:0000256" key="1">
    <source>
        <dbReference type="ARBA" id="ARBA00004395"/>
    </source>
</evidence>
<proteinExistence type="inferred from homology"/>
<evidence type="ECO:0000256" key="9">
    <source>
        <dbReference type="SAM" id="Coils"/>
    </source>
</evidence>
<dbReference type="PANTHER" id="PTHR12961">
    <property type="entry name" value="CONSERVED OLIGOMERIC GOLGI COMPLEX COMPONENT 2"/>
    <property type="match status" value="1"/>
</dbReference>
<keyword evidence="6" id="KW-0333">Golgi apparatus</keyword>
<dbReference type="GO" id="GO:0007030">
    <property type="term" value="P:Golgi organization"/>
    <property type="evidence" value="ECO:0007669"/>
    <property type="project" value="InterPro"/>
</dbReference>
<feature type="domain" description="COG complex component COG2 C-terminal" evidence="12">
    <location>
        <begin position="361"/>
        <end position="649"/>
    </location>
</feature>
<keyword evidence="14" id="KW-1185">Reference proteome</keyword>
<evidence type="ECO:0000313" key="14">
    <source>
        <dbReference type="Proteomes" id="UP000694557"/>
    </source>
</evidence>
<dbReference type="GeneTree" id="ENSGT00390000012040"/>
<dbReference type="GO" id="GO:0000139">
    <property type="term" value="C:Golgi membrane"/>
    <property type="evidence" value="ECO:0007669"/>
    <property type="project" value="UniProtKB-SubCell"/>
</dbReference>
<comment type="subcellular location">
    <subcellularLocation>
        <location evidence="1">Golgi apparatus membrane</location>
        <topology evidence="1">Peripheral membrane protein</topology>
    </subcellularLocation>
</comment>
<dbReference type="InterPro" id="IPR009316">
    <property type="entry name" value="COG2"/>
</dbReference>
<keyword evidence="4" id="KW-0813">Transport</keyword>
<dbReference type="Proteomes" id="UP000694557">
    <property type="component" value="Unassembled WGS sequence"/>
</dbReference>
<dbReference type="Ensembl" id="ENSOKIT00005117401.1">
    <property type="protein sequence ID" value="ENSOKIP00005109597.1"/>
    <property type="gene ID" value="ENSOKIG00005047925.1"/>
</dbReference>
<dbReference type="InterPro" id="IPR024603">
    <property type="entry name" value="COG_complex_COG2_C"/>
</dbReference>
<dbReference type="Pfam" id="PF12022">
    <property type="entry name" value="COG2_C"/>
    <property type="match status" value="1"/>
</dbReference>
<name>A0A8C7L008_ONCKI</name>
<evidence type="ECO:0000256" key="5">
    <source>
        <dbReference type="ARBA" id="ARBA00022927"/>
    </source>
</evidence>
<dbReference type="GO" id="GO:0006891">
    <property type="term" value="P:intra-Golgi vesicle-mediated transport"/>
    <property type="evidence" value="ECO:0007669"/>
    <property type="project" value="TreeGrafter"/>
</dbReference>